<keyword evidence="4" id="KW-1185">Reference proteome</keyword>
<dbReference type="SUPFAM" id="SSF47616">
    <property type="entry name" value="GST C-terminal domain-like"/>
    <property type="match status" value="1"/>
</dbReference>
<evidence type="ECO:0000256" key="1">
    <source>
        <dbReference type="ARBA" id="ARBA00007409"/>
    </source>
</evidence>
<comment type="caution">
    <text evidence="3">The sequence shown here is derived from an EMBL/GenBank/DDBJ whole genome shotgun (WGS) entry which is preliminary data.</text>
</comment>
<dbReference type="EMBL" id="JAVHJL010000009">
    <property type="protein sequence ID" value="KAK6497932.1"/>
    <property type="molecule type" value="Genomic_DNA"/>
</dbReference>
<evidence type="ECO:0000259" key="2">
    <source>
        <dbReference type="PROSITE" id="PS50404"/>
    </source>
</evidence>
<dbReference type="InterPro" id="IPR036282">
    <property type="entry name" value="Glutathione-S-Trfase_C_sf"/>
</dbReference>
<comment type="similarity">
    <text evidence="1">Belongs to the GST superfamily.</text>
</comment>
<dbReference type="Proteomes" id="UP001370758">
    <property type="component" value="Unassembled WGS sequence"/>
</dbReference>
<reference evidence="3 4" key="1">
    <citation type="submission" date="2023-08" db="EMBL/GenBank/DDBJ databases">
        <authorList>
            <person name="Palmer J.M."/>
        </authorList>
    </citation>
    <scope>NUCLEOTIDE SEQUENCE [LARGE SCALE GENOMIC DNA]</scope>
    <source>
        <strain evidence="3 4">TWF481</strain>
    </source>
</reference>
<dbReference type="SUPFAM" id="SSF52833">
    <property type="entry name" value="Thioredoxin-like"/>
    <property type="match status" value="1"/>
</dbReference>
<protein>
    <recommendedName>
        <fullName evidence="2">GST N-terminal domain-containing protein</fullName>
    </recommendedName>
</protein>
<dbReference type="InterPro" id="IPR040079">
    <property type="entry name" value="Glutathione_S-Trfase"/>
</dbReference>
<proteinExistence type="inferred from homology"/>
<dbReference type="AlphaFoldDB" id="A0AAV9VY65"/>
<sequence>MTSPQLQLLALPIRYSSWTVRPIVLLEYFSIPYSTKFFRLADPESLALLHAESPSGLVPVIIDSDVPHPVHDSLAIAEYLHDKYPEKSIWPKNPKLRTYGRSVVAELHSGFVNIRTDFPHNFPVKYNPPPQSSNKTAKEVKRVLAIFDTARRLAKDTLGDEDEGFLLGTFSVADAFYWPILSRFYTYSVDLSSATIDASAYIAKMWKEPTLKRIGEMQFREVREHPEYNVPFYDNFVPNSQMDFWDLEEVMG</sequence>
<dbReference type="Gene3D" id="1.20.1050.10">
    <property type="match status" value="1"/>
</dbReference>
<evidence type="ECO:0000313" key="4">
    <source>
        <dbReference type="Proteomes" id="UP001370758"/>
    </source>
</evidence>
<name>A0AAV9VY65_9PEZI</name>
<gene>
    <name evidence="3" type="ORF">TWF481_012326</name>
</gene>
<dbReference type="Gene3D" id="3.40.30.10">
    <property type="entry name" value="Glutaredoxin"/>
    <property type="match status" value="1"/>
</dbReference>
<dbReference type="PANTHER" id="PTHR44051">
    <property type="entry name" value="GLUTATHIONE S-TRANSFERASE-RELATED"/>
    <property type="match status" value="1"/>
</dbReference>
<organism evidence="3 4">
    <name type="scientific">Arthrobotrys musiformis</name>
    <dbReference type="NCBI Taxonomy" id="47236"/>
    <lineage>
        <taxon>Eukaryota</taxon>
        <taxon>Fungi</taxon>
        <taxon>Dikarya</taxon>
        <taxon>Ascomycota</taxon>
        <taxon>Pezizomycotina</taxon>
        <taxon>Orbiliomycetes</taxon>
        <taxon>Orbiliales</taxon>
        <taxon>Orbiliaceae</taxon>
        <taxon>Arthrobotrys</taxon>
    </lineage>
</organism>
<dbReference type="InterPro" id="IPR036249">
    <property type="entry name" value="Thioredoxin-like_sf"/>
</dbReference>
<evidence type="ECO:0000313" key="3">
    <source>
        <dbReference type="EMBL" id="KAK6497932.1"/>
    </source>
</evidence>
<dbReference type="PANTHER" id="PTHR44051:SF8">
    <property type="entry name" value="GLUTATHIONE S-TRANSFERASE GSTA"/>
    <property type="match status" value="1"/>
</dbReference>
<accession>A0AAV9VY65</accession>
<feature type="domain" description="GST N-terminal" evidence="2">
    <location>
        <begin position="4"/>
        <end position="88"/>
    </location>
</feature>
<dbReference type="Pfam" id="PF13409">
    <property type="entry name" value="GST_N_2"/>
    <property type="match status" value="1"/>
</dbReference>
<dbReference type="Pfam" id="PF13410">
    <property type="entry name" value="GST_C_2"/>
    <property type="match status" value="1"/>
</dbReference>
<dbReference type="InterPro" id="IPR004045">
    <property type="entry name" value="Glutathione_S-Trfase_N"/>
</dbReference>
<dbReference type="PROSITE" id="PS50404">
    <property type="entry name" value="GST_NTER"/>
    <property type="match status" value="1"/>
</dbReference>
<dbReference type="SFLD" id="SFLDS00019">
    <property type="entry name" value="Glutathione_Transferase_(cytos"/>
    <property type="match status" value="1"/>
</dbReference>